<dbReference type="SUPFAM" id="SSF51905">
    <property type="entry name" value="FAD/NAD(P)-binding domain"/>
    <property type="match status" value="1"/>
</dbReference>
<dbReference type="InterPro" id="IPR036188">
    <property type="entry name" value="FAD/NAD-bd_sf"/>
</dbReference>
<accession>A0ABT6CVW7</accession>
<keyword evidence="1 4" id="KW-0560">Oxidoreductase</keyword>
<dbReference type="NCBIfam" id="NF004829">
    <property type="entry name" value="PRK06183.1-3"/>
    <property type="match status" value="1"/>
</dbReference>
<evidence type="ECO:0000256" key="1">
    <source>
        <dbReference type="ARBA" id="ARBA00023002"/>
    </source>
</evidence>
<dbReference type="Proteomes" id="UP001220456">
    <property type="component" value="Unassembled WGS sequence"/>
</dbReference>
<proteinExistence type="predicted"/>
<dbReference type="GO" id="GO:0008688">
    <property type="term" value="F:3-(3-hydroxyphenyl)propionate hydroxylase activity"/>
    <property type="evidence" value="ECO:0007669"/>
    <property type="project" value="UniProtKB-EC"/>
</dbReference>
<evidence type="ECO:0000313" key="5">
    <source>
        <dbReference type="Proteomes" id="UP001220456"/>
    </source>
</evidence>
<sequence>MANVVDVDVVVIGGGPVGVTALALLARAGLSAIGVEREVQAWPTARAVHFDGETFRTLQSLGVADRFAEATLPMASFHIENEEREVLVSVATGQLGSQGWHDDLTFHQPDIEALLQELVQEFPGVELRRGTTVRSVRNAGQCVEVAVRDADGGDSLIRARWAIAADGARSQSRQTLGIECEQLGEDAQWLVADGFLENSPGLSSDMIFLGHHTRPALWIRLPGKRVRMEFMLMPGDDPEEIATPAGVARISHGVLPADKFTADRLAIYTFRGRIARQWRAGNIFLAGDAAHQAPPLFGQGLCAGIRDVANLVWKLDAVKRGAADESLLDTYESERMPHARFWVEQATRAAGFMQTTDADVAKQRDAFIRSNPAASGPPDPPALGPGLHEGGTDQRAGRLGMQPVLSDGVRLDDMVGSRFLVATTRELYKAVPAALREQLEDHSDIVVLFDPAKVGQILAAAGAQAVVVRPDRYILGLGDTPEALERLIRSIPQVGRNVPARI</sequence>
<comment type="caution">
    <text evidence="4">The sequence shown here is derived from an EMBL/GenBank/DDBJ whole genome shotgun (WGS) entry which is preliminary data.</text>
</comment>
<keyword evidence="5" id="KW-1185">Reference proteome</keyword>
<dbReference type="EMBL" id="JAROKN010000019">
    <property type="protein sequence ID" value="MDF9277921.1"/>
    <property type="molecule type" value="Genomic_DNA"/>
</dbReference>
<dbReference type="InterPro" id="IPR002938">
    <property type="entry name" value="FAD-bd"/>
</dbReference>
<evidence type="ECO:0000256" key="2">
    <source>
        <dbReference type="SAM" id="MobiDB-lite"/>
    </source>
</evidence>
<dbReference type="EC" id="1.14.13.127" evidence="4"/>
<dbReference type="Gene3D" id="3.30.70.2450">
    <property type="match status" value="1"/>
</dbReference>
<dbReference type="PANTHER" id="PTHR43476:SF3">
    <property type="entry name" value="FAD-BINDING MONOOXYGENASE"/>
    <property type="match status" value="1"/>
</dbReference>
<organism evidence="4 5">
    <name type="scientific">Arthrobacter vasquezii</name>
    <dbReference type="NCBI Taxonomy" id="2977629"/>
    <lineage>
        <taxon>Bacteria</taxon>
        <taxon>Bacillati</taxon>
        <taxon>Actinomycetota</taxon>
        <taxon>Actinomycetes</taxon>
        <taxon>Micrococcales</taxon>
        <taxon>Micrococcaceae</taxon>
        <taxon>Arthrobacter</taxon>
    </lineage>
</organism>
<dbReference type="PANTHER" id="PTHR43476">
    <property type="entry name" value="3-(3-HYDROXY-PHENYL)PROPIONATE/3-HYDROXYCINNAMIC ACID HYDROXYLASE"/>
    <property type="match status" value="1"/>
</dbReference>
<dbReference type="Gene3D" id="3.50.50.60">
    <property type="entry name" value="FAD/NAD(P)-binding domain"/>
    <property type="match status" value="1"/>
</dbReference>
<evidence type="ECO:0000313" key="4">
    <source>
        <dbReference type="EMBL" id="MDF9277921.1"/>
    </source>
</evidence>
<feature type="domain" description="FAD-binding" evidence="3">
    <location>
        <begin position="6"/>
        <end position="345"/>
    </location>
</feature>
<gene>
    <name evidence="4" type="ORF">P4U43_08980</name>
</gene>
<dbReference type="InterPro" id="IPR050631">
    <property type="entry name" value="PheA/TfdB_FAD_monoxygenase"/>
</dbReference>
<dbReference type="PRINTS" id="PR00420">
    <property type="entry name" value="RNGMNOXGNASE"/>
</dbReference>
<name>A0ABT6CVW7_9MICC</name>
<reference evidence="4 5" key="1">
    <citation type="journal article" date="2023" name="Int. J. Syst. Evol. Microbiol.">
        <title>Arthrobacter vasquezii sp. nov., isolated from a soil sample from Union Glacier, Antarctica.</title>
        <authorList>
            <person name="Valenzuela-Ibaceta F."/>
            <person name="Carrasco V."/>
            <person name="Lagos-Moraga S."/>
            <person name="Dietz-Vargas C."/>
            <person name="Navarro C.A."/>
            <person name="Perez-Donoso J.M."/>
        </authorList>
    </citation>
    <scope>NUCLEOTIDE SEQUENCE [LARGE SCALE GENOMIC DNA]</scope>
    <source>
        <strain evidence="4 5">EH-1B-1</strain>
    </source>
</reference>
<dbReference type="RefSeq" id="WP_277358427.1">
    <property type="nucleotide sequence ID" value="NZ_JAROKN010000019.1"/>
</dbReference>
<evidence type="ECO:0000259" key="3">
    <source>
        <dbReference type="Pfam" id="PF01494"/>
    </source>
</evidence>
<feature type="region of interest" description="Disordered" evidence="2">
    <location>
        <begin position="369"/>
        <end position="391"/>
    </location>
</feature>
<protein>
    <submittedName>
        <fullName evidence="4">Bifunctional 3-(3-hydroxy-phenyl)propionate/3-hydroxycinnamic acid hydroxylase</fullName>
        <ecNumber evidence="4">1.14.13.127</ecNumber>
    </submittedName>
</protein>
<dbReference type="Pfam" id="PF01494">
    <property type="entry name" value="FAD_binding_3"/>
    <property type="match status" value="1"/>
</dbReference>